<dbReference type="InterPro" id="IPR011083">
    <property type="entry name" value="Phage_tail_collar_dom"/>
</dbReference>
<dbReference type="Gene3D" id="3.90.1340.10">
    <property type="entry name" value="Phage tail collar domain"/>
    <property type="match status" value="1"/>
</dbReference>
<dbReference type="SUPFAM" id="SSF88874">
    <property type="entry name" value="Receptor-binding domain of short tail fibre protein gp12"/>
    <property type="match status" value="1"/>
</dbReference>
<dbReference type="Proteomes" id="UP000183174">
    <property type="component" value="Unassembled WGS sequence"/>
</dbReference>
<reference evidence="2 3" key="1">
    <citation type="submission" date="2016-08" db="EMBL/GenBank/DDBJ databases">
        <authorList>
            <person name="Seilhamer J.J."/>
        </authorList>
    </citation>
    <scope>NUCLEOTIDE SEQUENCE [LARGE SCALE GENOMIC DNA]</scope>
    <source>
        <strain evidence="2 3">CCBAU 10071</strain>
    </source>
</reference>
<evidence type="ECO:0000259" key="1">
    <source>
        <dbReference type="Pfam" id="PF07484"/>
    </source>
</evidence>
<protein>
    <submittedName>
        <fullName evidence="2">Phage Tail Collar Domain</fullName>
    </submittedName>
</protein>
<evidence type="ECO:0000313" key="2">
    <source>
        <dbReference type="EMBL" id="SCB52481.1"/>
    </source>
</evidence>
<dbReference type="Pfam" id="PF07484">
    <property type="entry name" value="Collar"/>
    <property type="match status" value="1"/>
</dbReference>
<proteinExistence type="predicted"/>
<feature type="domain" description="Phage tail collar" evidence="1">
    <location>
        <begin position="125"/>
        <end position="183"/>
    </location>
</feature>
<sequence length="236" mass="24373">MAPSSVNDSARAEMASVAKWRDDISGAIATGGTSTALTVTSYQSFDSFSRLSNQMIAFTPHVTNGGATTLNVDGLGAKPLRSAPSTELVAGHLVQGTPYVCVYNSSDAAFYLRGFFGNPYSIPVGGVLPYTGTSAPNSSFVLPYGQAISRTTYASYFSLVSTTFGAGNGSTTFNVPDLRGRVIAGLDNMGGSAASRLTSSYFGATATNLGATGGSEKPHAHYGATRVTYGRKRSAP</sequence>
<dbReference type="InterPro" id="IPR037053">
    <property type="entry name" value="Phage_tail_collar_dom_sf"/>
</dbReference>
<dbReference type="RefSeq" id="WP_050996240.1">
    <property type="nucleotide sequence ID" value="NZ_FMAE01000033.1"/>
</dbReference>
<dbReference type="EMBL" id="FMAE01000033">
    <property type="protein sequence ID" value="SCB52481.1"/>
    <property type="molecule type" value="Genomic_DNA"/>
</dbReference>
<gene>
    <name evidence="2" type="ORF">GA0061099_103316</name>
</gene>
<evidence type="ECO:0000313" key="3">
    <source>
        <dbReference type="Proteomes" id="UP000183174"/>
    </source>
</evidence>
<dbReference type="AlphaFoldDB" id="A0A1C3XJM3"/>
<name>A0A1C3XJM3_9BRAD</name>
<accession>A0A1C3XJM3</accession>
<organism evidence="2 3">
    <name type="scientific">Bradyrhizobium yuanmingense</name>
    <dbReference type="NCBI Taxonomy" id="108015"/>
    <lineage>
        <taxon>Bacteria</taxon>
        <taxon>Pseudomonadati</taxon>
        <taxon>Pseudomonadota</taxon>
        <taxon>Alphaproteobacteria</taxon>
        <taxon>Hyphomicrobiales</taxon>
        <taxon>Nitrobacteraceae</taxon>
        <taxon>Bradyrhizobium</taxon>
    </lineage>
</organism>